<accession>A0AA38U5H0</accession>
<feature type="region of interest" description="Disordered" evidence="1">
    <location>
        <begin position="131"/>
        <end position="155"/>
    </location>
</feature>
<evidence type="ECO:0000313" key="3">
    <source>
        <dbReference type="Proteomes" id="UP001163846"/>
    </source>
</evidence>
<dbReference type="AlphaFoldDB" id="A0AA38U5H0"/>
<organism evidence="2 3">
    <name type="scientific">Lentinula raphanica</name>
    <dbReference type="NCBI Taxonomy" id="153919"/>
    <lineage>
        <taxon>Eukaryota</taxon>
        <taxon>Fungi</taxon>
        <taxon>Dikarya</taxon>
        <taxon>Basidiomycota</taxon>
        <taxon>Agaricomycotina</taxon>
        <taxon>Agaricomycetes</taxon>
        <taxon>Agaricomycetidae</taxon>
        <taxon>Agaricales</taxon>
        <taxon>Marasmiineae</taxon>
        <taxon>Omphalotaceae</taxon>
        <taxon>Lentinula</taxon>
    </lineage>
</organism>
<evidence type="ECO:0000313" key="2">
    <source>
        <dbReference type="EMBL" id="KAJ3832709.1"/>
    </source>
</evidence>
<dbReference type="Proteomes" id="UP001163846">
    <property type="component" value="Unassembled WGS sequence"/>
</dbReference>
<evidence type="ECO:0000256" key="1">
    <source>
        <dbReference type="SAM" id="MobiDB-lite"/>
    </source>
</evidence>
<gene>
    <name evidence="2" type="ORF">F5878DRAFT_702762</name>
</gene>
<keyword evidence="3" id="KW-1185">Reference proteome</keyword>
<feature type="compositionally biased region" description="Polar residues" evidence="1">
    <location>
        <begin position="133"/>
        <end position="149"/>
    </location>
</feature>
<proteinExistence type="predicted"/>
<protein>
    <submittedName>
        <fullName evidence="2">Uncharacterized protein</fullName>
    </submittedName>
</protein>
<sequence>MNSLAPSSAMLEASISALEVLRNFLQTEGASVVEVESRLIAVHPDWSLDQELSELFSSIIECESDDFDRFSQLNALINAKVGSLTFELYTRASPGPLIENATEDPRSLHMLPTLAAQSSDALDPALLAVPSASRKTPASSDQTTPASSPSKERLTLKQYVQRKKEKAASQIVSTAPMPSSPIIPAENSIDDTDVNLAFIGLFPIPGNAATLSSPPLTHSSGPSVVVAPIPGSRTRTSPSAEGTVEVHVDAIRSMDGRFGAILIDKDIVVTTPNVSVVHAPITPHCQTRMRRSFNFAKDDPLYWPQPFHLAVGHLAVVPCPSNDFDHPLRYAWYQLLDDDFVQIQREGVDGLVSLAVWVGTKLKALCSELLDSIRVLDDERWADLFLSRGRDQIRKYLEWLTIMGTRFRVSLVFSCLQRVFLETYARWQWLTKWYPRLCDVDSSYPVDDSIIGAFTGDLSMAADLYRIGCPLWLTYTTLHDTSPPHRLIYSGLPGCYTRYARISQFLQQYFSNPIIESFAGHDPDEHNARMMSNNVPSGSSSRVSHPSVSSTPPVAARYLKDLELVDLAQRDTITLPILPPPKKKKKNATSGDSINQIRRNRFLSIPSPLMPSRLVLWNEANNKLSDYHLRSGPLLLEQAYPPPDVFFTPSNDLKVSLLLVWLRLRPLFQWKLSLPTRLKGYKNTEWRALFEAVDGKKVESMKARAIMLRELEELCRQSSLVFQLDELPLPRWSGELIEVNSHGELDSRVVTEVLWELLEVNFRMELITLDRAVVPEPQGDSNDSVLLRDG</sequence>
<name>A0AA38U5H0_9AGAR</name>
<feature type="region of interest" description="Disordered" evidence="1">
    <location>
        <begin position="167"/>
        <end position="186"/>
    </location>
</feature>
<dbReference type="EMBL" id="MU806875">
    <property type="protein sequence ID" value="KAJ3832709.1"/>
    <property type="molecule type" value="Genomic_DNA"/>
</dbReference>
<comment type="caution">
    <text evidence="2">The sequence shown here is derived from an EMBL/GenBank/DDBJ whole genome shotgun (WGS) entry which is preliminary data.</text>
</comment>
<reference evidence="2" key="1">
    <citation type="submission" date="2022-08" db="EMBL/GenBank/DDBJ databases">
        <authorList>
            <consortium name="DOE Joint Genome Institute"/>
            <person name="Min B."/>
            <person name="Riley R."/>
            <person name="Sierra-Patev S."/>
            <person name="Naranjo-Ortiz M."/>
            <person name="Looney B."/>
            <person name="Konkel Z."/>
            <person name="Slot J.C."/>
            <person name="Sakamoto Y."/>
            <person name="Steenwyk J.L."/>
            <person name="Rokas A."/>
            <person name="Carro J."/>
            <person name="Camarero S."/>
            <person name="Ferreira P."/>
            <person name="Molpeceres G."/>
            <person name="Ruiz-Duenas F.J."/>
            <person name="Serrano A."/>
            <person name="Henrissat B."/>
            <person name="Drula E."/>
            <person name="Hughes K.W."/>
            <person name="Mata J.L."/>
            <person name="Ishikawa N.K."/>
            <person name="Vargas-Isla R."/>
            <person name="Ushijima S."/>
            <person name="Smith C.A."/>
            <person name="Ahrendt S."/>
            <person name="Andreopoulos W."/>
            <person name="He G."/>
            <person name="Labutti K."/>
            <person name="Lipzen A."/>
            <person name="Ng V."/>
            <person name="Sandor L."/>
            <person name="Barry K."/>
            <person name="Martinez A.T."/>
            <person name="Xiao Y."/>
            <person name="Gibbons J.G."/>
            <person name="Terashima K."/>
            <person name="Hibbett D.S."/>
            <person name="Grigoriev I.V."/>
        </authorList>
    </citation>
    <scope>NUCLEOTIDE SEQUENCE</scope>
    <source>
        <strain evidence="2">TFB9207</strain>
    </source>
</reference>